<protein>
    <recommendedName>
        <fullName evidence="2">Tf2-1-like SH3-like domain-containing protein</fullName>
    </recommendedName>
</protein>
<evidence type="ECO:0000259" key="2">
    <source>
        <dbReference type="Pfam" id="PF24626"/>
    </source>
</evidence>
<reference evidence="3" key="1">
    <citation type="submission" date="2023-07" db="EMBL/GenBank/DDBJ databases">
        <title>A chromosome-level genome assembly of Lolium multiflorum.</title>
        <authorList>
            <person name="Chen Y."/>
            <person name="Copetti D."/>
            <person name="Kolliker R."/>
            <person name="Studer B."/>
        </authorList>
    </citation>
    <scope>NUCLEOTIDE SEQUENCE</scope>
    <source>
        <strain evidence="3">02402/16</strain>
        <tissue evidence="3">Leaf</tissue>
    </source>
</reference>
<dbReference type="InterPro" id="IPR056924">
    <property type="entry name" value="SH3_Tf2-1"/>
</dbReference>
<dbReference type="PANTHER" id="PTHR35046">
    <property type="entry name" value="ZINC KNUCKLE (CCHC-TYPE) FAMILY PROTEIN"/>
    <property type="match status" value="1"/>
</dbReference>
<dbReference type="PANTHER" id="PTHR35046:SF9">
    <property type="entry name" value="RNA-DIRECTED DNA POLYMERASE"/>
    <property type="match status" value="1"/>
</dbReference>
<dbReference type="AlphaFoldDB" id="A0AAD8QUS1"/>
<evidence type="ECO:0000313" key="3">
    <source>
        <dbReference type="EMBL" id="KAK1609286.1"/>
    </source>
</evidence>
<organism evidence="3 4">
    <name type="scientific">Lolium multiflorum</name>
    <name type="common">Italian ryegrass</name>
    <name type="synonym">Lolium perenne subsp. multiflorum</name>
    <dbReference type="NCBI Taxonomy" id="4521"/>
    <lineage>
        <taxon>Eukaryota</taxon>
        <taxon>Viridiplantae</taxon>
        <taxon>Streptophyta</taxon>
        <taxon>Embryophyta</taxon>
        <taxon>Tracheophyta</taxon>
        <taxon>Spermatophyta</taxon>
        <taxon>Magnoliopsida</taxon>
        <taxon>Liliopsida</taxon>
        <taxon>Poales</taxon>
        <taxon>Poaceae</taxon>
        <taxon>BOP clade</taxon>
        <taxon>Pooideae</taxon>
        <taxon>Poodae</taxon>
        <taxon>Poeae</taxon>
        <taxon>Poeae Chloroplast Group 2 (Poeae type)</taxon>
        <taxon>Loliodinae</taxon>
        <taxon>Loliinae</taxon>
        <taxon>Lolium</taxon>
    </lineage>
</organism>
<feature type="domain" description="Tf2-1-like SH3-like" evidence="2">
    <location>
        <begin position="240"/>
        <end position="278"/>
    </location>
</feature>
<sequence>MIINEDNEYETGDDVDPNAPDDDDYDTDGEDAYPSDARTIVVSQRALNVLPSASTQRYNLFQTKALVGPDKACKWLSDNGEMKVNHMVRVEFEIGPYKDCIDFDVVPMTEFRDVFPEEVPAGLPPLRGIEHQIDLIPGASLPNRAPYRTNPEETKEIQKQVQALLDKELCPFEVVYGFKPITPLDLLPLPIHERVNMEASKRADFVRKIHLKTKELIEKKGKSNAARMNKKRKEMLFKPGDMVWVHFRKDRFPKLRKSKLLPRGAGPYKVLTKINDNA</sequence>
<dbReference type="Gene3D" id="3.10.10.10">
    <property type="entry name" value="HIV Type 1 Reverse Transcriptase, subunit A, domain 1"/>
    <property type="match status" value="1"/>
</dbReference>
<dbReference type="Proteomes" id="UP001231189">
    <property type="component" value="Unassembled WGS sequence"/>
</dbReference>
<keyword evidence="4" id="KW-1185">Reference proteome</keyword>
<dbReference type="Pfam" id="PF24626">
    <property type="entry name" value="SH3_Tf2-1"/>
    <property type="match status" value="1"/>
</dbReference>
<dbReference type="SUPFAM" id="SSF56672">
    <property type="entry name" value="DNA/RNA polymerases"/>
    <property type="match status" value="1"/>
</dbReference>
<gene>
    <name evidence="3" type="ORF">QYE76_032959</name>
</gene>
<dbReference type="InterPro" id="IPR043502">
    <property type="entry name" value="DNA/RNA_pol_sf"/>
</dbReference>
<evidence type="ECO:0000313" key="4">
    <source>
        <dbReference type="Proteomes" id="UP001231189"/>
    </source>
</evidence>
<proteinExistence type="predicted"/>
<accession>A0AAD8QUS1</accession>
<dbReference type="EMBL" id="JAUUTY010000007">
    <property type="protein sequence ID" value="KAK1609286.1"/>
    <property type="molecule type" value="Genomic_DNA"/>
</dbReference>
<feature type="region of interest" description="Disordered" evidence="1">
    <location>
        <begin position="1"/>
        <end position="34"/>
    </location>
</feature>
<comment type="caution">
    <text evidence="3">The sequence shown here is derived from an EMBL/GenBank/DDBJ whole genome shotgun (WGS) entry which is preliminary data.</text>
</comment>
<evidence type="ECO:0000256" key="1">
    <source>
        <dbReference type="SAM" id="MobiDB-lite"/>
    </source>
</evidence>
<feature type="compositionally biased region" description="Acidic residues" evidence="1">
    <location>
        <begin position="1"/>
        <end position="33"/>
    </location>
</feature>
<name>A0AAD8QUS1_LOLMU</name>